<evidence type="ECO:0000313" key="1">
    <source>
        <dbReference type="EMBL" id="KAF9036002.1"/>
    </source>
</evidence>
<protein>
    <recommendedName>
        <fullName evidence="3">F-box domain-containing protein</fullName>
    </recommendedName>
</protein>
<reference evidence="1" key="1">
    <citation type="submission" date="2020-11" db="EMBL/GenBank/DDBJ databases">
        <authorList>
            <consortium name="DOE Joint Genome Institute"/>
            <person name="Ahrendt S."/>
            <person name="Riley R."/>
            <person name="Andreopoulos W."/>
            <person name="Labutti K."/>
            <person name="Pangilinan J."/>
            <person name="Ruiz-Duenas F.J."/>
            <person name="Barrasa J.M."/>
            <person name="Sanchez-Garcia M."/>
            <person name="Camarero S."/>
            <person name="Miyauchi S."/>
            <person name="Serrano A."/>
            <person name="Linde D."/>
            <person name="Babiker R."/>
            <person name="Drula E."/>
            <person name="Ayuso-Fernandez I."/>
            <person name="Pacheco R."/>
            <person name="Padilla G."/>
            <person name="Ferreira P."/>
            <person name="Barriuso J."/>
            <person name="Kellner H."/>
            <person name="Castanera R."/>
            <person name="Alfaro M."/>
            <person name="Ramirez L."/>
            <person name="Pisabarro A.G."/>
            <person name="Kuo A."/>
            <person name="Tritt A."/>
            <person name="Lipzen A."/>
            <person name="He G."/>
            <person name="Yan M."/>
            <person name="Ng V."/>
            <person name="Cullen D."/>
            <person name="Martin F."/>
            <person name="Rosso M.-N."/>
            <person name="Henrissat B."/>
            <person name="Hibbett D."/>
            <person name="Martinez A.T."/>
            <person name="Grigoriev I.V."/>
        </authorList>
    </citation>
    <scope>NUCLEOTIDE SEQUENCE</scope>
    <source>
        <strain evidence="1">AH 40177</strain>
    </source>
</reference>
<organism evidence="1 2">
    <name type="scientific">Rhodocollybia butyracea</name>
    <dbReference type="NCBI Taxonomy" id="206335"/>
    <lineage>
        <taxon>Eukaryota</taxon>
        <taxon>Fungi</taxon>
        <taxon>Dikarya</taxon>
        <taxon>Basidiomycota</taxon>
        <taxon>Agaricomycotina</taxon>
        <taxon>Agaricomycetes</taxon>
        <taxon>Agaricomycetidae</taxon>
        <taxon>Agaricales</taxon>
        <taxon>Marasmiineae</taxon>
        <taxon>Omphalotaceae</taxon>
        <taxon>Rhodocollybia</taxon>
    </lineage>
</organism>
<keyword evidence="2" id="KW-1185">Reference proteome</keyword>
<dbReference type="AlphaFoldDB" id="A0A9P5P7J0"/>
<feature type="non-terminal residue" evidence="1">
    <location>
        <position position="110"/>
    </location>
</feature>
<comment type="caution">
    <text evidence="1">The sequence shown here is derived from an EMBL/GenBank/DDBJ whole genome shotgun (WGS) entry which is preliminary data.</text>
</comment>
<proteinExistence type="predicted"/>
<dbReference type="Proteomes" id="UP000772434">
    <property type="component" value="Unassembled WGS sequence"/>
</dbReference>
<name>A0A9P5P7J0_9AGAR</name>
<gene>
    <name evidence="1" type="ORF">BDP27DRAFT_1245452</name>
</gene>
<dbReference type="OrthoDB" id="3139566at2759"/>
<evidence type="ECO:0000313" key="2">
    <source>
        <dbReference type="Proteomes" id="UP000772434"/>
    </source>
</evidence>
<evidence type="ECO:0008006" key="3">
    <source>
        <dbReference type="Google" id="ProtNLM"/>
    </source>
</evidence>
<accession>A0A9P5P7J0</accession>
<sequence>MILEAQEQLATLESRRDGADDSDSELTNLKDLKVVRIASLQNILTPICRMPLEIVSEIFMVYCSINHMYRWRGGVHQGTCTRIILTSVCAAWRNAALATPELWSELKVYR</sequence>
<dbReference type="EMBL" id="JADNRY010000611">
    <property type="protein sequence ID" value="KAF9036002.1"/>
    <property type="molecule type" value="Genomic_DNA"/>
</dbReference>